<organism evidence="10 11">
    <name type="scientific">Metamycoplasma gateae</name>
    <dbReference type="NCBI Taxonomy" id="35769"/>
    <lineage>
        <taxon>Bacteria</taxon>
        <taxon>Bacillati</taxon>
        <taxon>Mycoplasmatota</taxon>
        <taxon>Mycoplasmoidales</taxon>
        <taxon>Metamycoplasmataceae</taxon>
        <taxon>Metamycoplasma</taxon>
    </lineage>
</organism>
<keyword evidence="6" id="KW-0564">Palmitate</keyword>
<evidence type="ECO:0000256" key="2">
    <source>
        <dbReference type="ARBA" id="ARBA00022475"/>
    </source>
</evidence>
<keyword evidence="4" id="KW-0677">Repeat</keyword>
<comment type="subcellular location">
    <subcellularLocation>
        <location evidence="1">Cell membrane</location>
        <topology evidence="1">Lipid-anchor</topology>
    </subcellularLocation>
</comment>
<sequence>MKKSSKIILLLSLTPIVSLPFLALSCVDKNKKTIENKAKYEQRLNQVLGLLWEFNTENNSKIEEELNKVVTSINSFSEVEKTFTSDLEKSYADLLNKLNEKYDEFLNKVNELKKTNSNDKQPGAEDNTTDEKNKQEEKEGDENNKETSDSEKENNETDNDKTEGDSNSSNSSGKENETEKTDGDNSSSGNDESTENENNNAGDASSENSGNNDENDDSSSTDTPNKETEEEKANSNVVKWGHWNILNFTGDTEHQSKKTKRIALLANKEKFDVLGLTEVNNEEGIKTLVDEMNALNSSNLYSYVLSKKLKGEKFGDGAAEHVAVIYNNQTMETEAFNNNEIGYSYDNKFDDKLGDTKAQYSRPPYGVKFKFKLKPEEKLTFVFAHFDGPGVSGSNKKIGEKSYKGIGSFEYRESQELANVLDYFDQIDGDQSNIFFGGDTNIKKGKQSLAFSTLEGKYNSVFKDIDDHKTSLGKKHKWSEPYDKLFYKTNYELVSSNVFDIYKTIEDEEIKSLFRTHKVEIEGNWNSIATARVLSDHTFVSAEFLIK</sequence>
<dbReference type="RefSeq" id="WP_330463298.1">
    <property type="nucleotide sequence ID" value="NZ_CP143578.1"/>
</dbReference>
<keyword evidence="5" id="KW-0472">Membrane</keyword>
<feature type="compositionally biased region" description="Basic and acidic residues" evidence="8">
    <location>
        <begin position="224"/>
        <end position="233"/>
    </location>
</feature>
<feature type="compositionally biased region" description="Basic and acidic residues" evidence="8">
    <location>
        <begin position="174"/>
        <end position="183"/>
    </location>
</feature>
<feature type="compositionally biased region" description="Low complexity" evidence="8">
    <location>
        <begin position="184"/>
        <end position="212"/>
    </location>
</feature>
<keyword evidence="2" id="KW-1003">Cell membrane</keyword>
<evidence type="ECO:0000256" key="9">
    <source>
        <dbReference type="SAM" id="SignalP"/>
    </source>
</evidence>
<feature type="signal peptide" evidence="9">
    <location>
        <begin position="1"/>
        <end position="23"/>
    </location>
</feature>
<proteinExistence type="predicted"/>
<accession>A0ABZ2AGL3</accession>
<dbReference type="EMBL" id="CP143578">
    <property type="protein sequence ID" value="WVN21259.1"/>
    <property type="molecule type" value="Genomic_DNA"/>
</dbReference>
<evidence type="ECO:0000256" key="7">
    <source>
        <dbReference type="ARBA" id="ARBA00023288"/>
    </source>
</evidence>
<evidence type="ECO:0000313" key="11">
    <source>
        <dbReference type="Proteomes" id="UP001431935"/>
    </source>
</evidence>
<dbReference type="SUPFAM" id="SSF56219">
    <property type="entry name" value="DNase I-like"/>
    <property type="match status" value="1"/>
</dbReference>
<evidence type="ECO:0000256" key="5">
    <source>
        <dbReference type="ARBA" id="ARBA00023136"/>
    </source>
</evidence>
<evidence type="ECO:0000256" key="8">
    <source>
        <dbReference type="SAM" id="MobiDB-lite"/>
    </source>
</evidence>
<dbReference type="InterPro" id="IPR036691">
    <property type="entry name" value="Endo/exonu/phosph_ase_sf"/>
</dbReference>
<dbReference type="InterPro" id="IPR049890">
    <property type="entry name" value="VlpA-F-like_signal"/>
</dbReference>
<feature type="compositionally biased region" description="Basic and acidic residues" evidence="8">
    <location>
        <begin position="129"/>
        <end position="164"/>
    </location>
</feature>
<evidence type="ECO:0000256" key="1">
    <source>
        <dbReference type="ARBA" id="ARBA00004193"/>
    </source>
</evidence>
<evidence type="ECO:0000256" key="4">
    <source>
        <dbReference type="ARBA" id="ARBA00022737"/>
    </source>
</evidence>
<evidence type="ECO:0000256" key="6">
    <source>
        <dbReference type="ARBA" id="ARBA00023139"/>
    </source>
</evidence>
<keyword evidence="11" id="KW-1185">Reference proteome</keyword>
<dbReference type="Proteomes" id="UP001431935">
    <property type="component" value="Chromosome"/>
</dbReference>
<gene>
    <name evidence="10" type="ORF">V2E26_02475</name>
</gene>
<dbReference type="Gene3D" id="3.60.10.10">
    <property type="entry name" value="Endonuclease/exonuclease/phosphatase"/>
    <property type="match status" value="1"/>
</dbReference>
<dbReference type="NCBIfam" id="NF045851">
    <property type="entry name" value="mem_nucl_MnuA"/>
    <property type="match status" value="1"/>
</dbReference>
<reference evidence="10" key="1">
    <citation type="submission" date="2024-01" db="EMBL/GenBank/DDBJ databases">
        <title>Complete genome sequence of Mycoplasma gateae strain 3700.</title>
        <authorList>
            <person name="Spergser J."/>
        </authorList>
    </citation>
    <scope>NUCLEOTIDE SEQUENCE [LARGE SCALE GENOMIC DNA]</scope>
    <source>
        <strain evidence="10">3700</strain>
    </source>
</reference>
<dbReference type="PROSITE" id="PS51257">
    <property type="entry name" value="PROKAR_LIPOPROTEIN"/>
    <property type="match status" value="1"/>
</dbReference>
<evidence type="ECO:0000313" key="10">
    <source>
        <dbReference type="EMBL" id="WVN21259.1"/>
    </source>
</evidence>
<keyword evidence="7 10" id="KW-0449">Lipoprotein</keyword>
<dbReference type="NCBIfam" id="NF033817">
    <property type="entry name" value="Mplas_variab_LP"/>
    <property type="match status" value="1"/>
</dbReference>
<feature type="chain" id="PRO_5047117617" evidence="9">
    <location>
        <begin position="24"/>
        <end position="547"/>
    </location>
</feature>
<feature type="region of interest" description="Disordered" evidence="8">
    <location>
        <begin position="113"/>
        <end position="236"/>
    </location>
</feature>
<name>A0ABZ2AGL3_9BACT</name>
<protein>
    <submittedName>
        <fullName evidence="10">Variable surface lipoprotein</fullName>
    </submittedName>
</protein>
<evidence type="ECO:0000256" key="3">
    <source>
        <dbReference type="ARBA" id="ARBA00022729"/>
    </source>
</evidence>
<keyword evidence="3 9" id="KW-0732">Signal</keyword>